<protein>
    <submittedName>
        <fullName evidence="6">Ankyrin repeat-containing domain protein</fullName>
    </submittedName>
</protein>
<dbReference type="InterPro" id="IPR036770">
    <property type="entry name" value="Ankyrin_rpt-contain_sf"/>
</dbReference>
<feature type="region of interest" description="Disordered" evidence="3">
    <location>
        <begin position="762"/>
        <end position="791"/>
    </location>
</feature>
<feature type="region of interest" description="Disordered" evidence="3">
    <location>
        <begin position="1099"/>
        <end position="1140"/>
    </location>
</feature>
<dbReference type="Pfam" id="PF22939">
    <property type="entry name" value="WHD_GPIID"/>
    <property type="match status" value="1"/>
</dbReference>
<accession>A0AAN6UZU2</accession>
<dbReference type="PROSITE" id="PS50297">
    <property type="entry name" value="ANK_REP_REGION"/>
    <property type="match status" value="5"/>
</dbReference>
<dbReference type="Proteomes" id="UP001302676">
    <property type="component" value="Unassembled WGS sequence"/>
</dbReference>
<feature type="compositionally biased region" description="Basic and acidic residues" evidence="3">
    <location>
        <begin position="771"/>
        <end position="782"/>
    </location>
</feature>
<dbReference type="InterPro" id="IPR002110">
    <property type="entry name" value="Ankyrin_rpt"/>
</dbReference>
<dbReference type="PANTHER" id="PTHR10039:SF15">
    <property type="entry name" value="NACHT DOMAIN-CONTAINING PROTEIN"/>
    <property type="match status" value="1"/>
</dbReference>
<feature type="repeat" description="ANK" evidence="2">
    <location>
        <begin position="866"/>
        <end position="898"/>
    </location>
</feature>
<dbReference type="RefSeq" id="XP_062635598.1">
    <property type="nucleotide sequence ID" value="XM_062781279.1"/>
</dbReference>
<dbReference type="EMBL" id="MU853600">
    <property type="protein sequence ID" value="KAK4142227.1"/>
    <property type="molecule type" value="Genomic_DNA"/>
</dbReference>
<comment type="caution">
    <text evidence="6">The sequence shown here is derived from an EMBL/GenBank/DDBJ whole genome shotgun (WGS) entry which is preliminary data.</text>
</comment>
<feature type="domain" description="Nephrocystin 3-like N-terminal" evidence="5">
    <location>
        <begin position="150"/>
        <end position="310"/>
    </location>
</feature>
<reference evidence="6" key="1">
    <citation type="journal article" date="2023" name="Mol. Phylogenet. Evol.">
        <title>Genome-scale phylogeny and comparative genomics of the fungal order Sordariales.</title>
        <authorList>
            <person name="Hensen N."/>
            <person name="Bonometti L."/>
            <person name="Westerberg I."/>
            <person name="Brannstrom I.O."/>
            <person name="Guillou S."/>
            <person name="Cros-Aarteil S."/>
            <person name="Calhoun S."/>
            <person name="Haridas S."/>
            <person name="Kuo A."/>
            <person name="Mondo S."/>
            <person name="Pangilinan J."/>
            <person name="Riley R."/>
            <person name="LaButti K."/>
            <person name="Andreopoulos B."/>
            <person name="Lipzen A."/>
            <person name="Chen C."/>
            <person name="Yan M."/>
            <person name="Daum C."/>
            <person name="Ng V."/>
            <person name="Clum A."/>
            <person name="Steindorff A."/>
            <person name="Ohm R.A."/>
            <person name="Martin F."/>
            <person name="Silar P."/>
            <person name="Natvig D.O."/>
            <person name="Lalanne C."/>
            <person name="Gautier V."/>
            <person name="Ament-Velasquez S.L."/>
            <person name="Kruys A."/>
            <person name="Hutchinson M.I."/>
            <person name="Powell A.J."/>
            <person name="Barry K."/>
            <person name="Miller A.N."/>
            <person name="Grigoriev I.V."/>
            <person name="Debuchy R."/>
            <person name="Gladieux P."/>
            <person name="Hiltunen Thoren M."/>
            <person name="Johannesson H."/>
        </authorList>
    </citation>
    <scope>NUCLEOTIDE SEQUENCE</scope>
    <source>
        <strain evidence="6">CBS 141.50</strain>
    </source>
</reference>
<dbReference type="Gene3D" id="3.40.50.300">
    <property type="entry name" value="P-loop containing nucleotide triphosphate hydrolases"/>
    <property type="match status" value="1"/>
</dbReference>
<dbReference type="InterPro" id="IPR027417">
    <property type="entry name" value="P-loop_NTPase"/>
</dbReference>
<dbReference type="SMART" id="SM00248">
    <property type="entry name" value="ANK"/>
    <property type="match status" value="7"/>
</dbReference>
<organism evidence="6 7">
    <name type="scientific">Dichotomopilus funicola</name>
    <dbReference type="NCBI Taxonomy" id="1934379"/>
    <lineage>
        <taxon>Eukaryota</taxon>
        <taxon>Fungi</taxon>
        <taxon>Dikarya</taxon>
        <taxon>Ascomycota</taxon>
        <taxon>Pezizomycotina</taxon>
        <taxon>Sordariomycetes</taxon>
        <taxon>Sordariomycetidae</taxon>
        <taxon>Sordariales</taxon>
        <taxon>Chaetomiaceae</taxon>
        <taxon>Dichotomopilus</taxon>
    </lineage>
</organism>
<feature type="compositionally biased region" description="Acidic residues" evidence="3">
    <location>
        <begin position="1043"/>
        <end position="1060"/>
    </location>
</feature>
<evidence type="ECO:0000259" key="4">
    <source>
        <dbReference type="Pfam" id="PF22939"/>
    </source>
</evidence>
<reference evidence="6" key="2">
    <citation type="submission" date="2023-05" db="EMBL/GenBank/DDBJ databases">
        <authorList>
            <consortium name="Lawrence Berkeley National Laboratory"/>
            <person name="Steindorff A."/>
            <person name="Hensen N."/>
            <person name="Bonometti L."/>
            <person name="Westerberg I."/>
            <person name="Brannstrom I.O."/>
            <person name="Guillou S."/>
            <person name="Cros-Aarteil S."/>
            <person name="Calhoun S."/>
            <person name="Haridas S."/>
            <person name="Kuo A."/>
            <person name="Mondo S."/>
            <person name="Pangilinan J."/>
            <person name="Riley R."/>
            <person name="Labutti K."/>
            <person name="Andreopoulos B."/>
            <person name="Lipzen A."/>
            <person name="Chen C."/>
            <person name="Yanf M."/>
            <person name="Daum C."/>
            <person name="Ng V."/>
            <person name="Clum A."/>
            <person name="Ohm R."/>
            <person name="Martin F."/>
            <person name="Silar P."/>
            <person name="Natvig D."/>
            <person name="Lalanne C."/>
            <person name="Gautier V."/>
            <person name="Ament-Velasquez S.L."/>
            <person name="Kruys A."/>
            <person name="Hutchinson M.I."/>
            <person name="Powell A.J."/>
            <person name="Barry K."/>
            <person name="Miller A.N."/>
            <person name="Grigoriev I.V."/>
            <person name="Debuchy R."/>
            <person name="Gladieux P."/>
            <person name="Thoren M.H."/>
            <person name="Johannesson H."/>
        </authorList>
    </citation>
    <scope>NUCLEOTIDE SEQUENCE</scope>
    <source>
        <strain evidence="6">CBS 141.50</strain>
    </source>
</reference>
<feature type="repeat" description="ANK" evidence="2">
    <location>
        <begin position="1002"/>
        <end position="1027"/>
    </location>
</feature>
<name>A0AAN6UZU2_9PEZI</name>
<proteinExistence type="predicted"/>
<dbReference type="SUPFAM" id="SSF48403">
    <property type="entry name" value="Ankyrin repeat"/>
    <property type="match status" value="1"/>
</dbReference>
<evidence type="ECO:0000313" key="6">
    <source>
        <dbReference type="EMBL" id="KAK4142227.1"/>
    </source>
</evidence>
<dbReference type="PROSITE" id="PS50088">
    <property type="entry name" value="ANK_REPEAT"/>
    <property type="match status" value="5"/>
</dbReference>
<feature type="repeat" description="ANK" evidence="2">
    <location>
        <begin position="936"/>
        <end position="968"/>
    </location>
</feature>
<keyword evidence="2" id="KW-0040">ANK repeat</keyword>
<evidence type="ECO:0000256" key="2">
    <source>
        <dbReference type="PROSITE-ProRule" id="PRU00023"/>
    </source>
</evidence>
<dbReference type="Pfam" id="PF00023">
    <property type="entry name" value="Ank"/>
    <property type="match status" value="1"/>
</dbReference>
<sequence length="1140" mass="126546">MHGVVGQREVLLAATRRGVERGDAHTIITIFLFNLSVQREKMNHTALNSTTSAAGKEGDWGRWAENEGEGGLKKKVAISIQSQAVDGNARVHNGNNFYMTSQPSTFDRRDADILKWLAPRVSFHQTHDGIQEQARIAHYADSVRNDNYPGKWLIESDKFQEWRSGSLLKLWCFGMPGAGKSVLASIVIAHLLELQEQLKRSRDSARVAYLYLSYKEEYTLQELLGSVIKQLVSIDDVVPECVVKVWRKRGQGADAPTIEDFSAMLRNLVQERRALLVVDALDECKPDYRLRLMSLLQPESSNVSLLVTSRLLDEFDEVSSDFEKIEITANSTDLDLFIDHEFRSHPRLKKFLKMDPTLQEAVKNSIKRACRGMFLVAFLQMQSIEAERTLGEIRGALDSLPRKINDMYEHTMARIYGMKEADRKLAVRTLSWIVCARRPLATKELQHALSVVPGNFELDLDMIYPEDNIRDVCGGLVTITDGLVSLVHNTAQGYFRGRFSGFHATIAQTCISYLSLGVLEQPDDDTDAARSPQELHRYFEAHSASTDNRLSFEEKMDRFPFAGYAATSLGNHLRMLDDAPTVPSIAQSLVELLQSRPKRGFLLQMLHASYYPRPYLFRDMEEEQEFGSDALRHDIMECPSDSDLKTTSTDTRRPAPGREVNAIHLAAFLGWPPAVLRILETAEAPFDINVLDTVSRTPLWIAVIQGNWDVVDVILSYGGSIDFLDKAGHNILRRLARGDQVDIIKHLIAANLNPAPAKLLQSENPTEGVAEEPRALPGRGEELAASEAQSSTPSNHLTTYLQLMLAAGLGDIGTIQKLLAGGEATFSADTTMFYITAFFLAVEANHLAAVKKMLDSGVDVDTRGLGRETALHIAAARNYVEVVELLFARNAALNLRDEWGEAPYTANADKEHKNARWGNLQLLRTAGANPNDKTRYGFTRLRLAAGGGDIENVKFLLQSGVNPSITTGFDLAPLHWAAFAGHADCVRELLKWGVDPNTMGYGSKTPLDMARKMGQTHVVKILLDAGAKTGQEMLEKRAKDGGEDGDGDGDGGGGEDGEDNEDEWEFVWRAETDPEVSPEAKKRVLSFLGLVDTELDDRGAGWAKEPHSSGRAEEGSARGWDREHDTESMGGDMRTEGAER</sequence>
<gene>
    <name evidence="6" type="ORF">C8A04DRAFT_30186</name>
</gene>
<evidence type="ECO:0000256" key="3">
    <source>
        <dbReference type="SAM" id="MobiDB-lite"/>
    </source>
</evidence>
<evidence type="ECO:0000313" key="7">
    <source>
        <dbReference type="Proteomes" id="UP001302676"/>
    </source>
</evidence>
<feature type="region of interest" description="Disordered" evidence="3">
    <location>
        <begin position="1037"/>
        <end position="1060"/>
    </location>
</feature>
<dbReference type="GeneID" id="87817892"/>
<dbReference type="Gene3D" id="1.25.40.20">
    <property type="entry name" value="Ankyrin repeat-containing domain"/>
    <property type="match status" value="3"/>
</dbReference>
<feature type="repeat" description="ANK" evidence="2">
    <location>
        <begin position="694"/>
        <end position="726"/>
    </location>
</feature>
<keyword evidence="1" id="KW-0677">Repeat</keyword>
<evidence type="ECO:0000256" key="1">
    <source>
        <dbReference type="ARBA" id="ARBA00022737"/>
    </source>
</evidence>
<feature type="domain" description="GPI inositol-deacylase winged helix" evidence="4">
    <location>
        <begin position="422"/>
        <end position="495"/>
    </location>
</feature>
<evidence type="ECO:0000259" key="5">
    <source>
        <dbReference type="Pfam" id="PF24883"/>
    </source>
</evidence>
<dbReference type="PANTHER" id="PTHR10039">
    <property type="entry name" value="AMELOGENIN"/>
    <property type="match status" value="1"/>
</dbReference>
<keyword evidence="7" id="KW-1185">Reference proteome</keyword>
<dbReference type="AlphaFoldDB" id="A0AAN6UZU2"/>
<feature type="repeat" description="ANK" evidence="2">
    <location>
        <begin position="969"/>
        <end position="1001"/>
    </location>
</feature>
<dbReference type="SUPFAM" id="SSF52540">
    <property type="entry name" value="P-loop containing nucleoside triphosphate hydrolases"/>
    <property type="match status" value="1"/>
</dbReference>
<dbReference type="Pfam" id="PF12796">
    <property type="entry name" value="Ank_2"/>
    <property type="match status" value="2"/>
</dbReference>
<dbReference type="Pfam" id="PF24883">
    <property type="entry name" value="NPHP3_N"/>
    <property type="match status" value="1"/>
</dbReference>
<dbReference type="InterPro" id="IPR054471">
    <property type="entry name" value="GPIID_WHD"/>
</dbReference>
<dbReference type="InterPro" id="IPR056884">
    <property type="entry name" value="NPHP3-like_N"/>
</dbReference>